<keyword evidence="2" id="KW-1185">Reference proteome</keyword>
<evidence type="ECO:0000313" key="2">
    <source>
        <dbReference type="Proteomes" id="UP000775213"/>
    </source>
</evidence>
<comment type="caution">
    <text evidence="1">The sequence shown here is derived from an EMBL/GenBank/DDBJ whole genome shotgun (WGS) entry which is preliminary data.</text>
</comment>
<protein>
    <submittedName>
        <fullName evidence="1">Uncharacterized protein</fullName>
    </submittedName>
</protein>
<evidence type="ECO:0000313" key="1">
    <source>
        <dbReference type="EMBL" id="KAH0449224.1"/>
    </source>
</evidence>
<reference evidence="1 2" key="1">
    <citation type="journal article" date="2021" name="Hortic Res">
        <title>Chromosome-scale assembly of the Dendrobium chrysotoxum genome enhances the understanding of orchid evolution.</title>
        <authorList>
            <person name="Zhang Y."/>
            <person name="Zhang G.Q."/>
            <person name="Zhang D."/>
            <person name="Liu X.D."/>
            <person name="Xu X.Y."/>
            <person name="Sun W.H."/>
            <person name="Yu X."/>
            <person name="Zhu X."/>
            <person name="Wang Z.W."/>
            <person name="Zhao X."/>
            <person name="Zhong W.Y."/>
            <person name="Chen H."/>
            <person name="Yin W.L."/>
            <person name="Huang T."/>
            <person name="Niu S.C."/>
            <person name="Liu Z.J."/>
        </authorList>
    </citation>
    <scope>NUCLEOTIDE SEQUENCE [LARGE SCALE GENOMIC DNA]</scope>
    <source>
        <strain evidence="1">Lindl</strain>
    </source>
</reference>
<organism evidence="1 2">
    <name type="scientific">Dendrobium chrysotoxum</name>
    <name type="common">Orchid</name>
    <dbReference type="NCBI Taxonomy" id="161865"/>
    <lineage>
        <taxon>Eukaryota</taxon>
        <taxon>Viridiplantae</taxon>
        <taxon>Streptophyta</taxon>
        <taxon>Embryophyta</taxon>
        <taxon>Tracheophyta</taxon>
        <taxon>Spermatophyta</taxon>
        <taxon>Magnoliopsida</taxon>
        <taxon>Liliopsida</taxon>
        <taxon>Asparagales</taxon>
        <taxon>Orchidaceae</taxon>
        <taxon>Epidendroideae</taxon>
        <taxon>Malaxideae</taxon>
        <taxon>Dendrobiinae</taxon>
        <taxon>Dendrobium</taxon>
    </lineage>
</organism>
<dbReference type="AlphaFoldDB" id="A0AAV7G0J9"/>
<proteinExistence type="predicted"/>
<dbReference type="EMBL" id="JAGFBR010000019">
    <property type="protein sequence ID" value="KAH0449224.1"/>
    <property type="molecule type" value="Genomic_DNA"/>
</dbReference>
<accession>A0AAV7G0J9</accession>
<sequence length="71" mass="7866">MLPSKNISVVTKDRALLNYAIQKDYTIDVGKLIWYSIMCIMRCSTSMGLGHPSLVYTLSVAAGVRGDQNKE</sequence>
<name>A0AAV7G0J9_DENCH</name>
<gene>
    <name evidence="1" type="ORF">IEQ34_023024</name>
</gene>
<dbReference type="Proteomes" id="UP000775213">
    <property type="component" value="Unassembled WGS sequence"/>
</dbReference>